<reference evidence="1" key="1">
    <citation type="submission" date="2014-09" db="EMBL/GenBank/DDBJ databases">
        <authorList>
            <person name="Magalhaes I.L.F."/>
            <person name="Oliveira U."/>
            <person name="Santos F.R."/>
            <person name="Vidigal T.H.D.A."/>
            <person name="Brescovit A.D."/>
            <person name="Santos A.J."/>
        </authorList>
    </citation>
    <scope>NUCLEOTIDE SEQUENCE</scope>
    <source>
        <tissue evidence="1">Shoot tissue taken approximately 20 cm above the soil surface</tissue>
    </source>
</reference>
<evidence type="ECO:0000313" key="1">
    <source>
        <dbReference type="EMBL" id="JAD27331.1"/>
    </source>
</evidence>
<proteinExistence type="predicted"/>
<accession>A0A0A8YLB6</accession>
<dbReference type="EMBL" id="GBRH01270564">
    <property type="protein sequence ID" value="JAD27331.1"/>
    <property type="molecule type" value="Transcribed_RNA"/>
</dbReference>
<reference evidence="1" key="2">
    <citation type="journal article" date="2015" name="Data Brief">
        <title>Shoot transcriptome of the giant reed, Arundo donax.</title>
        <authorList>
            <person name="Barrero R.A."/>
            <person name="Guerrero F.D."/>
            <person name="Moolhuijzen P."/>
            <person name="Goolsby J.A."/>
            <person name="Tidwell J."/>
            <person name="Bellgard S.E."/>
            <person name="Bellgard M.I."/>
        </authorList>
    </citation>
    <scope>NUCLEOTIDE SEQUENCE</scope>
    <source>
        <tissue evidence="1">Shoot tissue taken approximately 20 cm above the soil surface</tissue>
    </source>
</reference>
<organism evidence="1">
    <name type="scientific">Arundo donax</name>
    <name type="common">Giant reed</name>
    <name type="synonym">Donax arundinaceus</name>
    <dbReference type="NCBI Taxonomy" id="35708"/>
    <lineage>
        <taxon>Eukaryota</taxon>
        <taxon>Viridiplantae</taxon>
        <taxon>Streptophyta</taxon>
        <taxon>Embryophyta</taxon>
        <taxon>Tracheophyta</taxon>
        <taxon>Spermatophyta</taxon>
        <taxon>Magnoliopsida</taxon>
        <taxon>Liliopsida</taxon>
        <taxon>Poales</taxon>
        <taxon>Poaceae</taxon>
        <taxon>PACMAD clade</taxon>
        <taxon>Arundinoideae</taxon>
        <taxon>Arundineae</taxon>
        <taxon>Arundo</taxon>
    </lineage>
</organism>
<protein>
    <submittedName>
        <fullName evidence="1">Uncharacterized protein</fullName>
    </submittedName>
</protein>
<sequence length="36" mass="4440">MCAPVTKNVACLRYKFENCKFKFQTYRLHFILYLSY</sequence>
<name>A0A0A8YLB6_ARUDO</name>
<dbReference type="AlphaFoldDB" id="A0A0A8YLB6"/>